<dbReference type="InterPro" id="IPR018723">
    <property type="entry name" value="DUF2254_membrane"/>
</dbReference>
<feature type="transmembrane region" description="Helical" evidence="1">
    <location>
        <begin position="109"/>
        <end position="128"/>
    </location>
</feature>
<keyword evidence="1" id="KW-0472">Membrane</keyword>
<comment type="caution">
    <text evidence="2">The sequence shown here is derived from an EMBL/GenBank/DDBJ whole genome shotgun (WGS) entry which is preliminary data.</text>
</comment>
<protein>
    <submittedName>
        <fullName evidence="2">DUF2254 domain-containing protein</fullName>
    </submittedName>
</protein>
<dbReference type="Pfam" id="PF10011">
    <property type="entry name" value="DUF2254"/>
    <property type="match status" value="1"/>
</dbReference>
<dbReference type="EMBL" id="JALHLG010000023">
    <property type="protein sequence ID" value="MCJ2187982.1"/>
    <property type="molecule type" value="Genomic_DNA"/>
</dbReference>
<evidence type="ECO:0000256" key="1">
    <source>
        <dbReference type="SAM" id="Phobius"/>
    </source>
</evidence>
<feature type="transmembrane region" description="Helical" evidence="1">
    <location>
        <begin position="16"/>
        <end position="37"/>
    </location>
</feature>
<keyword evidence="3" id="KW-1185">Reference proteome</keyword>
<keyword evidence="1" id="KW-1133">Transmembrane helix</keyword>
<dbReference type="Proteomes" id="UP001202281">
    <property type="component" value="Unassembled WGS sequence"/>
</dbReference>
<feature type="transmembrane region" description="Helical" evidence="1">
    <location>
        <begin position="148"/>
        <end position="169"/>
    </location>
</feature>
<dbReference type="RefSeq" id="WP_243922200.1">
    <property type="nucleotide sequence ID" value="NZ_JALHLG010000023.1"/>
</dbReference>
<keyword evidence="1" id="KW-0812">Transmembrane</keyword>
<sequence length="436" mass="46889">MLASLRSNWLSIRASYWFYPALFALAALALATALIHIDRLGASDWLSRSHWIVPAQPEGASNILTVLSSAMIGVAATVFSITIAAVAYASGNYGPRLLTNFMEDRGNQLSLAMFIGTFVYSITVLRAVRTGDETPGAAAAVHGVFVPQLSLLVAYALMIASVGVLVYFLHHIPASIRINTVLENIGTRLLHEITHRFPEMGETDPPVRTVARGGWISSHHTGYVRLIELGALAEAARKHKVTVGLAVRPGDFVYPGAPLARADTDPVPDDVAHAVRETFAIGATRTPKMDLEFSIDELVEIALRALSPGINDPFTAITATHWLGAATAELGRRDLGAESWNSDGADCPVAPLQSDFAHFLERGFAAARGALASNRLSALVALETLAKAAGQVRGSHRRALIEREVRLLAQQAEEHLTGPDIADVRQRHDAIRAGWS</sequence>
<proteinExistence type="predicted"/>
<organism evidence="2 3">
    <name type="scientific">Novosphingobium beihaiensis</name>
    <dbReference type="NCBI Taxonomy" id="2930389"/>
    <lineage>
        <taxon>Bacteria</taxon>
        <taxon>Pseudomonadati</taxon>
        <taxon>Pseudomonadota</taxon>
        <taxon>Alphaproteobacteria</taxon>
        <taxon>Sphingomonadales</taxon>
        <taxon>Sphingomonadaceae</taxon>
        <taxon>Novosphingobium</taxon>
    </lineage>
</organism>
<evidence type="ECO:0000313" key="3">
    <source>
        <dbReference type="Proteomes" id="UP001202281"/>
    </source>
</evidence>
<accession>A0ABT0BSF3</accession>
<name>A0ABT0BSF3_9SPHN</name>
<feature type="transmembrane region" description="Helical" evidence="1">
    <location>
        <begin position="63"/>
        <end position="88"/>
    </location>
</feature>
<reference evidence="2 3" key="1">
    <citation type="submission" date="2022-04" db="EMBL/GenBank/DDBJ databases">
        <title>Identification of a novel bacterium isolated from mangrove sediments.</title>
        <authorList>
            <person name="Pan X."/>
        </authorList>
    </citation>
    <scope>NUCLEOTIDE SEQUENCE [LARGE SCALE GENOMIC DNA]</scope>
    <source>
        <strain evidence="2 3">B2638</strain>
    </source>
</reference>
<gene>
    <name evidence="2" type="ORF">MTR66_14295</name>
</gene>
<evidence type="ECO:0000313" key="2">
    <source>
        <dbReference type="EMBL" id="MCJ2187982.1"/>
    </source>
</evidence>